<dbReference type="STRING" id="176090.SSIN_0240"/>
<accession>A0A0A0DIV5</accession>
<gene>
    <name evidence="3" type="ORF">SSIN_0240</name>
</gene>
<sequence>MGLFAFYQTTINKQSFDSNLAFIREQLQQSKQSVKNLQDQVKLNPDDQVRSQQLSQEQEKEKLLSEELAALEKKDLEKVSQLEYQSLLAQLDTMTDKNSDSYKNLRASIRYREAVKAVGGTPSLTLNNTSEAAFSIGHIMTGWLSSTTIFVLITVLIADSLSSEIESSQIRFYQLLGGRKLKHLLIKLLVPILVTFLTTLLLFTTLYVAKGLLDSFGTWSYPYLLGRTIVPIWQISLQTIILFLVALIFLASLGQFLALIFKKSLVVIGLVIVFLTGFLTLAQEELFQPFKQFFPFEYLGYGQILNDASILPKNAFLIGIIYLLTLSLIFTLVSYRLYKNFYYRKEGKA</sequence>
<organism evidence="3 4">
    <name type="scientific">Streptococcus sinensis</name>
    <dbReference type="NCBI Taxonomy" id="176090"/>
    <lineage>
        <taxon>Bacteria</taxon>
        <taxon>Bacillati</taxon>
        <taxon>Bacillota</taxon>
        <taxon>Bacilli</taxon>
        <taxon>Lactobacillales</taxon>
        <taxon>Streptococcaceae</taxon>
        <taxon>Streptococcus</taxon>
    </lineage>
</organism>
<feature type="coiled-coil region" evidence="1">
    <location>
        <begin position="20"/>
        <end position="74"/>
    </location>
</feature>
<proteinExistence type="predicted"/>
<evidence type="ECO:0000256" key="1">
    <source>
        <dbReference type="SAM" id="Coils"/>
    </source>
</evidence>
<dbReference type="EMBL" id="JPEN01000027">
    <property type="protein sequence ID" value="KGM37950.1"/>
    <property type="molecule type" value="Genomic_DNA"/>
</dbReference>
<keyword evidence="4" id="KW-1185">Reference proteome</keyword>
<feature type="transmembrane region" description="Helical" evidence="2">
    <location>
        <begin position="184"/>
        <end position="209"/>
    </location>
</feature>
<feature type="transmembrane region" description="Helical" evidence="2">
    <location>
        <begin position="229"/>
        <end position="253"/>
    </location>
</feature>
<keyword evidence="1" id="KW-0175">Coiled coil</keyword>
<dbReference type="PATRIC" id="fig|176090.4.peg.240"/>
<evidence type="ECO:0000256" key="2">
    <source>
        <dbReference type="SAM" id="Phobius"/>
    </source>
</evidence>
<keyword evidence="2" id="KW-0472">Membrane</keyword>
<keyword evidence="2" id="KW-0812">Transmembrane</keyword>
<name>A0A0A0DIV5_9STRE</name>
<evidence type="ECO:0000313" key="4">
    <source>
        <dbReference type="Proteomes" id="UP000030019"/>
    </source>
</evidence>
<keyword evidence="2" id="KW-1133">Transmembrane helix</keyword>
<evidence type="ECO:0000313" key="3">
    <source>
        <dbReference type="EMBL" id="KGM37950.1"/>
    </source>
</evidence>
<protein>
    <submittedName>
        <fullName evidence="3">ABC transporter permease protein</fullName>
    </submittedName>
</protein>
<feature type="transmembrane region" description="Helical" evidence="2">
    <location>
        <begin position="265"/>
        <end position="282"/>
    </location>
</feature>
<feature type="transmembrane region" description="Helical" evidence="2">
    <location>
        <begin position="143"/>
        <end position="163"/>
    </location>
</feature>
<dbReference type="AlphaFoldDB" id="A0A0A0DIV5"/>
<reference evidence="3 4" key="1">
    <citation type="submission" date="2014-06" db="EMBL/GenBank/DDBJ databases">
        <authorList>
            <person name="Teng J.L."/>
            <person name="Huang Y."/>
            <person name="Tse H."/>
            <person name="Lau S.K."/>
            <person name="Woo P.C."/>
        </authorList>
    </citation>
    <scope>NUCLEOTIDE SEQUENCE [LARGE SCALE GENOMIC DNA]</scope>
    <source>
        <strain evidence="3 4">HKU4</strain>
    </source>
</reference>
<dbReference type="Proteomes" id="UP000030019">
    <property type="component" value="Unassembled WGS sequence"/>
</dbReference>
<comment type="caution">
    <text evidence="3">The sequence shown here is derived from an EMBL/GenBank/DDBJ whole genome shotgun (WGS) entry which is preliminary data.</text>
</comment>
<feature type="transmembrane region" description="Helical" evidence="2">
    <location>
        <begin position="315"/>
        <end position="338"/>
    </location>
</feature>